<organism evidence="9 10">
    <name type="scientific">Paenibacillus aquistagni</name>
    <dbReference type="NCBI Taxonomy" id="1852522"/>
    <lineage>
        <taxon>Bacteria</taxon>
        <taxon>Bacillati</taxon>
        <taxon>Bacillota</taxon>
        <taxon>Bacilli</taxon>
        <taxon>Bacillales</taxon>
        <taxon>Paenibacillaceae</taxon>
        <taxon>Paenibacillus</taxon>
    </lineage>
</organism>
<feature type="transmembrane region" description="Helical" evidence="8">
    <location>
        <begin position="398"/>
        <end position="416"/>
    </location>
</feature>
<dbReference type="EMBL" id="FXAZ01000002">
    <property type="protein sequence ID" value="SMG33803.1"/>
    <property type="molecule type" value="Genomic_DNA"/>
</dbReference>
<dbReference type="CDD" id="cd06550">
    <property type="entry name" value="TM_ABC_iron-siderophores_like"/>
    <property type="match status" value="2"/>
</dbReference>
<feature type="transmembrane region" description="Helical" evidence="8">
    <location>
        <begin position="84"/>
        <end position="102"/>
    </location>
</feature>
<feature type="transmembrane region" description="Helical" evidence="8">
    <location>
        <begin position="485"/>
        <end position="507"/>
    </location>
</feature>
<name>A0A1X7K129_9BACL</name>
<feature type="transmembrane region" description="Helical" evidence="8">
    <location>
        <begin position="641"/>
        <end position="660"/>
    </location>
</feature>
<dbReference type="NCBIfam" id="NF007871">
    <property type="entry name" value="PRK10577.2-2"/>
    <property type="match status" value="1"/>
</dbReference>
<keyword evidence="7 8" id="KW-0472">Membrane</keyword>
<sequence length="668" mass="69617">MLVAGLVALALLAFLSLTQGLADITVHTVIQSLIHPQDLPDHQMIRAVRLPRTVMGLLSGAALAISGALMQTVTRNPLASETTLGVNAGAYLAVVAGTIFWPALLHQFAFPFAVFGGTLAAIMVFVLGGGRKSSPIRIALSGMIVTLVLSSITSAFMLLNQQATKGLFLWGSGSLIQNDWDGVQFTWPWILGGTLVIILMARQLDLLTLSEETAKSLGQRVIRTQALAMIGAIILACVSVSVVGPIGFVGLIAPHLVRLSGVKKHAWLIPICAIWGAAVLVGADTISRTIVDAYGELPAGAITAAIGAPWLIWLAVRTSGKGGSVQRSSDAMTIGGLSKRIPFSVYVWGLSLLLIVVWGLSLTSGAMRIPLADVLAVITGGGNELNQQILLDFRLPRLLTAGFAGIAIAASGSLLQSAIRNPLGDPQIVGVTSGAGAGALLIMIAFPALPITWMPVGAMAGGLAAAAIVYAVSWRSGLQPTTLTLVGIAVSAAGSAMINILIVKADLKAAPALAWMAGSIYGREWGEVLQLLVTILLLLPLAWWLGRKADLLSFSDEVASGVGLSVRRTRLFVAVLAVILSSVAAASVGVIGFIGLLAPHAARMLTGHEHRKSFVISCLLGGLLLAIADWIGRIVIIPNELPAGIVAALIGTPYLVFLMYRTSRSKVS</sequence>
<evidence type="ECO:0000256" key="7">
    <source>
        <dbReference type="ARBA" id="ARBA00023136"/>
    </source>
</evidence>
<dbReference type="GO" id="GO:0022857">
    <property type="term" value="F:transmembrane transporter activity"/>
    <property type="evidence" value="ECO:0007669"/>
    <property type="project" value="InterPro"/>
</dbReference>
<keyword evidence="3" id="KW-0813">Transport</keyword>
<evidence type="ECO:0000256" key="2">
    <source>
        <dbReference type="ARBA" id="ARBA00007935"/>
    </source>
</evidence>
<keyword evidence="10" id="KW-1185">Reference proteome</keyword>
<dbReference type="AlphaFoldDB" id="A0A1X7K129"/>
<protein>
    <submittedName>
        <fullName evidence="9">Iron complex transport system permease protein</fullName>
    </submittedName>
</protein>
<keyword evidence="4" id="KW-1003">Cell membrane</keyword>
<evidence type="ECO:0000256" key="5">
    <source>
        <dbReference type="ARBA" id="ARBA00022692"/>
    </source>
</evidence>
<dbReference type="Gene3D" id="1.10.3470.10">
    <property type="entry name" value="ABC transporter involved in vitamin B12 uptake, BtuC"/>
    <property type="match status" value="2"/>
</dbReference>
<feature type="transmembrane region" description="Helical" evidence="8">
    <location>
        <begin position="108"/>
        <end position="127"/>
    </location>
</feature>
<dbReference type="Proteomes" id="UP000193834">
    <property type="component" value="Unassembled WGS sequence"/>
</dbReference>
<proteinExistence type="inferred from homology"/>
<dbReference type="FunFam" id="1.10.3470.10:FF:000001">
    <property type="entry name" value="Vitamin B12 ABC transporter permease BtuC"/>
    <property type="match status" value="2"/>
</dbReference>
<evidence type="ECO:0000256" key="4">
    <source>
        <dbReference type="ARBA" id="ARBA00022475"/>
    </source>
</evidence>
<dbReference type="PANTHER" id="PTHR30472">
    <property type="entry name" value="FERRIC ENTEROBACTIN TRANSPORT SYSTEM PERMEASE PROTEIN"/>
    <property type="match status" value="1"/>
</dbReference>
<dbReference type="SUPFAM" id="SSF81345">
    <property type="entry name" value="ABC transporter involved in vitamin B12 uptake, BtuC"/>
    <property type="match status" value="2"/>
</dbReference>
<feature type="transmembrane region" description="Helical" evidence="8">
    <location>
        <begin position="187"/>
        <end position="205"/>
    </location>
</feature>
<evidence type="ECO:0000256" key="8">
    <source>
        <dbReference type="SAM" id="Phobius"/>
    </source>
</evidence>
<dbReference type="Pfam" id="PF01032">
    <property type="entry name" value="FecCD"/>
    <property type="match status" value="2"/>
</dbReference>
<dbReference type="InterPro" id="IPR037294">
    <property type="entry name" value="ABC_BtuC-like"/>
</dbReference>
<evidence type="ECO:0000256" key="6">
    <source>
        <dbReference type="ARBA" id="ARBA00022989"/>
    </source>
</evidence>
<feature type="transmembrane region" description="Helical" evidence="8">
    <location>
        <begin position="226"/>
        <end position="253"/>
    </location>
</feature>
<keyword evidence="5 8" id="KW-0812">Transmembrane</keyword>
<feature type="transmembrane region" description="Helical" evidence="8">
    <location>
        <begin position="345"/>
        <end position="362"/>
    </location>
</feature>
<comment type="similarity">
    <text evidence="2">Belongs to the binding-protein-dependent transport system permease family. FecCD subfamily.</text>
</comment>
<evidence type="ECO:0000256" key="1">
    <source>
        <dbReference type="ARBA" id="ARBA00004651"/>
    </source>
</evidence>
<accession>A0A1X7K129</accession>
<evidence type="ECO:0000313" key="9">
    <source>
        <dbReference type="EMBL" id="SMG33803.1"/>
    </source>
</evidence>
<evidence type="ECO:0000256" key="3">
    <source>
        <dbReference type="ARBA" id="ARBA00022448"/>
    </source>
</evidence>
<reference evidence="9 10" key="1">
    <citation type="submission" date="2017-04" db="EMBL/GenBank/DDBJ databases">
        <authorList>
            <person name="Afonso C.L."/>
            <person name="Miller P.J."/>
            <person name="Scott M.A."/>
            <person name="Spackman E."/>
            <person name="Goraichik I."/>
            <person name="Dimitrov K.M."/>
            <person name="Suarez D.L."/>
            <person name="Swayne D.E."/>
        </authorList>
    </citation>
    <scope>NUCLEOTIDE SEQUENCE [LARGE SCALE GENOMIC DNA]</scope>
    <source>
        <strain evidence="9 10">11</strain>
    </source>
</reference>
<feature type="transmembrane region" description="Helical" evidence="8">
    <location>
        <begin position="456"/>
        <end position="473"/>
    </location>
</feature>
<feature type="transmembrane region" description="Helical" evidence="8">
    <location>
        <begin position="528"/>
        <end position="546"/>
    </location>
</feature>
<feature type="transmembrane region" description="Helical" evidence="8">
    <location>
        <begin position="54"/>
        <end position="72"/>
    </location>
</feature>
<feature type="transmembrane region" description="Helical" evidence="8">
    <location>
        <begin position="428"/>
        <end position="449"/>
    </location>
</feature>
<comment type="subcellular location">
    <subcellularLocation>
        <location evidence="1">Cell membrane</location>
        <topology evidence="1">Multi-pass membrane protein</topology>
    </subcellularLocation>
</comment>
<feature type="transmembrane region" description="Helical" evidence="8">
    <location>
        <begin position="297"/>
        <end position="316"/>
    </location>
</feature>
<dbReference type="InterPro" id="IPR000522">
    <property type="entry name" value="ABC_transptr_permease_BtuC"/>
</dbReference>
<gene>
    <name evidence="9" type="ORF">SAMN06295960_1883</name>
</gene>
<feature type="transmembrane region" description="Helical" evidence="8">
    <location>
        <begin position="139"/>
        <end position="159"/>
    </location>
</feature>
<dbReference type="GO" id="GO:0033214">
    <property type="term" value="P:siderophore-iron import into cell"/>
    <property type="evidence" value="ECO:0007669"/>
    <property type="project" value="TreeGrafter"/>
</dbReference>
<feature type="transmembrane region" description="Helical" evidence="8">
    <location>
        <begin position="614"/>
        <end position="635"/>
    </location>
</feature>
<dbReference type="PANTHER" id="PTHR30472:SF37">
    <property type="entry name" value="FE(3+) DICITRATE TRANSPORT SYSTEM PERMEASE PROTEIN FECD-RELATED"/>
    <property type="match status" value="1"/>
</dbReference>
<dbReference type="GO" id="GO:0005886">
    <property type="term" value="C:plasma membrane"/>
    <property type="evidence" value="ECO:0007669"/>
    <property type="project" value="UniProtKB-SubCell"/>
</dbReference>
<evidence type="ECO:0000313" key="10">
    <source>
        <dbReference type="Proteomes" id="UP000193834"/>
    </source>
</evidence>
<dbReference type="STRING" id="1852522.SAMN06295960_1883"/>
<feature type="transmembrane region" description="Helical" evidence="8">
    <location>
        <begin position="571"/>
        <end position="602"/>
    </location>
</feature>
<feature type="transmembrane region" description="Helical" evidence="8">
    <location>
        <begin position="265"/>
        <end position="285"/>
    </location>
</feature>
<keyword evidence="6 8" id="KW-1133">Transmembrane helix</keyword>